<sequence length="858" mass="95112">MTNYESIEFGVDLVKASQAEYDFLLEVQGLECLRNDAVLQNAIRRYESLWLPLVASKTENINLPECLLPPIDIAWVWHCHMLAPHKYAEYCLSLFGNVLDHSVTKSTDAYESTKSTWRLLYPDEPFEVSNDLIDGNILHIPLHQSKSDSFDLLEAIHRQQDFVYNIHLPHYRDTKFLEAAVTRYKKYLFLKKKNPADFLVPCYDIDLVWHTHQLHPIDYERVTKSLLGRLLIHDDTDSDRNPGSKLSNAYGRTSNLWKNEFEETFATAGAMYRGDSPKGRLYRLTPSDIEHISGRKTVIVINSISITKVNKNDKKDVKLQILRTNLFQQSTLIQTLSGKMGNMTWNNQNLQFSYGPTDKTIDFKLTARKKLFSGKSQTIGEFQERFGQLIYNHELQNGGVFKSEGNMKLKNISSEAKYMVSGSIGRLFRADTILLLEAAGFEADINLPSNEDELWGPVPLHKSNAENICHVASHSLRRLDGNVIFTCRIIHSVKMMTSVVQIFFQDKMAAVAHVIGTEQLPMKSQISGNLSLNPSEKERAILIKTGEGDSMILVGKWTGFVRGVPGIKGKLGQPANFKLGIRAEQGRSGFFGIPGNPGHLEIKVYRINSKHFQREETISIPQYDVLEFEGLTLDFQRGIITCNEMKIDNILHYVSFSFSIALLHVLCVPRPANWKPGDSLKPKLEKRGGRTVERFPDEDITFLMAAGLHCLTPSNHYIHNNVNANLCARCASGGITSSSCGIGISQKLNAIDTEKDCNDGKEVENAEYAGSCGGCGGCGGGCGGCLSVIKSDDIGGGRGGNYGGRGGRDTSRSATSSYGSSSYGTSNFEIVHSFHTSCGSSCGCSGGGDHSGCGGFCD</sequence>
<dbReference type="EnsemblMetazoa" id="G15972.3">
    <property type="protein sequence ID" value="G15972.3:cds"/>
    <property type="gene ID" value="G15972"/>
</dbReference>
<organism evidence="1 2">
    <name type="scientific">Magallana gigas</name>
    <name type="common">Pacific oyster</name>
    <name type="synonym">Crassostrea gigas</name>
    <dbReference type="NCBI Taxonomy" id="29159"/>
    <lineage>
        <taxon>Eukaryota</taxon>
        <taxon>Metazoa</taxon>
        <taxon>Spiralia</taxon>
        <taxon>Lophotrochozoa</taxon>
        <taxon>Mollusca</taxon>
        <taxon>Bivalvia</taxon>
        <taxon>Autobranchia</taxon>
        <taxon>Pteriomorphia</taxon>
        <taxon>Ostreida</taxon>
        <taxon>Ostreoidea</taxon>
        <taxon>Ostreidae</taxon>
        <taxon>Magallana</taxon>
    </lineage>
</organism>
<dbReference type="PANTHER" id="PTHR34365:SF7">
    <property type="entry name" value="GLYCINE-RICH DOMAIN-CONTAINING PROTEIN 1"/>
    <property type="match status" value="1"/>
</dbReference>
<proteinExistence type="predicted"/>
<dbReference type="OrthoDB" id="2684236at2759"/>
<evidence type="ECO:0000313" key="2">
    <source>
        <dbReference type="Proteomes" id="UP000005408"/>
    </source>
</evidence>
<dbReference type="InterPro" id="IPR009836">
    <property type="entry name" value="GRDP-like"/>
</dbReference>
<dbReference type="PANTHER" id="PTHR34365">
    <property type="entry name" value="ENOLASE (DUF1399)"/>
    <property type="match status" value="1"/>
</dbReference>
<dbReference type="AlphaFoldDB" id="A0A8W8IWB8"/>
<evidence type="ECO:0000313" key="1">
    <source>
        <dbReference type="EnsemblMetazoa" id="G15972.3:cds"/>
    </source>
</evidence>
<dbReference type="Proteomes" id="UP000005408">
    <property type="component" value="Unassembled WGS sequence"/>
</dbReference>
<keyword evidence="2" id="KW-1185">Reference proteome</keyword>
<protein>
    <submittedName>
        <fullName evidence="1">Uncharacterized protein</fullName>
    </submittedName>
</protein>
<name>A0A8W8IWB8_MAGGI</name>
<dbReference type="Pfam" id="PF07173">
    <property type="entry name" value="GRDP-like"/>
    <property type="match status" value="1"/>
</dbReference>
<accession>A0A8W8IWB8</accession>
<dbReference type="OMA" id="ECDIDTH"/>
<reference evidence="1" key="1">
    <citation type="submission" date="2022-08" db="UniProtKB">
        <authorList>
            <consortium name="EnsemblMetazoa"/>
        </authorList>
    </citation>
    <scope>IDENTIFICATION</scope>
    <source>
        <strain evidence="1">05x7-T-G4-1.051#20</strain>
    </source>
</reference>